<dbReference type="GO" id="GO:0005737">
    <property type="term" value="C:cytoplasm"/>
    <property type="evidence" value="ECO:0007669"/>
    <property type="project" value="UniProtKB-SubCell"/>
</dbReference>
<evidence type="ECO:0000256" key="5">
    <source>
        <dbReference type="ARBA" id="ARBA00022630"/>
    </source>
</evidence>
<dbReference type="EnsemblProtists" id="EKX43466">
    <property type="protein sequence ID" value="EKX43466"/>
    <property type="gene ID" value="GUITHDRAFT_110590"/>
</dbReference>
<dbReference type="RefSeq" id="XP_005830446.1">
    <property type="nucleotide sequence ID" value="XM_005830389.1"/>
</dbReference>
<dbReference type="HOGENOM" id="CLU_004498_2_3_1"/>
<keyword evidence="11" id="KW-1185">Reference proteome</keyword>
<evidence type="ECO:0000313" key="11">
    <source>
        <dbReference type="Proteomes" id="UP000011087"/>
    </source>
</evidence>
<sequence>MAGLSAAVKLHQHGFKVKVLEASEKVGGRMRSLYGPAGVVEIGAQWMHGTVGNPVYDLAKKEGLMEEEEKYMRMQDETFGRMCFVKEGGEEVDEQVLEDVVSAYDDLLEELEQGMAAPAGSAEDYIRRRLGEEGALNKHAGLEDDVERVLEWKSRMFVQGNIDGSHPSTVSTSHFINFKELEGERILPVPCGYSKIVQSLANLLPADAVVTSARVSSISTLVDQEDEERIKLVCSNGQEYFADDVIVATSLGVLKHSDIQFDPELPQWKREAISRMGMGVVEKVFFEFTEDDMETMEEKGFCFRSILPRQQDEQSLSFLCRATGMYRVPMSRYVCMWLTGADVSEKLSKTSDEELISQFVQLVRAFARPTDQPHIPSPFNVVRGSYSFLSTSSTQEDIRALGEPVVVGSQQKACHICFAGEATHENFYGTVHGAYLAGEREARRMIRLRSAQPIGD</sequence>
<dbReference type="STRING" id="905079.L1J4N2"/>
<keyword evidence="6" id="KW-0274">FAD</keyword>
<dbReference type="PANTHER" id="PTHR10742:SF405">
    <property type="entry name" value="PEROXISOMAL N(1)-ACETYL-SPERMINE_SPERMIDINE OXIDASE"/>
    <property type="match status" value="1"/>
</dbReference>
<dbReference type="Gene3D" id="3.50.50.60">
    <property type="entry name" value="FAD/NAD(P)-binding domain"/>
    <property type="match status" value="1"/>
</dbReference>
<dbReference type="Gene3D" id="3.90.660.10">
    <property type="match status" value="1"/>
</dbReference>
<reference evidence="9 11" key="1">
    <citation type="journal article" date="2012" name="Nature">
        <title>Algal genomes reveal evolutionary mosaicism and the fate of nucleomorphs.</title>
        <authorList>
            <consortium name="DOE Joint Genome Institute"/>
            <person name="Curtis B.A."/>
            <person name="Tanifuji G."/>
            <person name="Burki F."/>
            <person name="Gruber A."/>
            <person name="Irimia M."/>
            <person name="Maruyama S."/>
            <person name="Arias M.C."/>
            <person name="Ball S.G."/>
            <person name="Gile G.H."/>
            <person name="Hirakawa Y."/>
            <person name="Hopkins J.F."/>
            <person name="Kuo A."/>
            <person name="Rensing S.A."/>
            <person name="Schmutz J."/>
            <person name="Symeonidi A."/>
            <person name="Elias M."/>
            <person name="Eveleigh R.J."/>
            <person name="Herman E.K."/>
            <person name="Klute M.J."/>
            <person name="Nakayama T."/>
            <person name="Obornik M."/>
            <person name="Reyes-Prieto A."/>
            <person name="Armbrust E.V."/>
            <person name="Aves S.J."/>
            <person name="Beiko R.G."/>
            <person name="Coutinho P."/>
            <person name="Dacks J.B."/>
            <person name="Durnford D.G."/>
            <person name="Fast N.M."/>
            <person name="Green B.R."/>
            <person name="Grisdale C.J."/>
            <person name="Hempel F."/>
            <person name="Henrissat B."/>
            <person name="Hoppner M.P."/>
            <person name="Ishida K."/>
            <person name="Kim E."/>
            <person name="Koreny L."/>
            <person name="Kroth P.G."/>
            <person name="Liu Y."/>
            <person name="Malik S.B."/>
            <person name="Maier U.G."/>
            <person name="McRose D."/>
            <person name="Mock T."/>
            <person name="Neilson J.A."/>
            <person name="Onodera N.T."/>
            <person name="Poole A.M."/>
            <person name="Pritham E.J."/>
            <person name="Richards T.A."/>
            <person name="Rocap G."/>
            <person name="Roy S.W."/>
            <person name="Sarai C."/>
            <person name="Schaack S."/>
            <person name="Shirato S."/>
            <person name="Slamovits C.H."/>
            <person name="Spencer D.F."/>
            <person name="Suzuki S."/>
            <person name="Worden A.Z."/>
            <person name="Zauner S."/>
            <person name="Barry K."/>
            <person name="Bell C."/>
            <person name="Bharti A.K."/>
            <person name="Crow J.A."/>
            <person name="Grimwood J."/>
            <person name="Kramer R."/>
            <person name="Lindquist E."/>
            <person name="Lucas S."/>
            <person name="Salamov A."/>
            <person name="McFadden G.I."/>
            <person name="Lane C.E."/>
            <person name="Keeling P.J."/>
            <person name="Gray M.W."/>
            <person name="Grigoriev I.V."/>
            <person name="Archibald J.M."/>
        </authorList>
    </citation>
    <scope>NUCLEOTIDE SEQUENCE</scope>
    <source>
        <strain evidence="9 11">CCMP2712</strain>
    </source>
</reference>
<reference evidence="10" key="3">
    <citation type="submission" date="2015-06" db="UniProtKB">
        <authorList>
            <consortium name="EnsemblProtists"/>
        </authorList>
    </citation>
    <scope>IDENTIFICATION</scope>
</reference>
<proteinExistence type="inferred from homology"/>
<dbReference type="OMA" id="CITGCHS"/>
<dbReference type="GeneID" id="17300136"/>
<evidence type="ECO:0000256" key="1">
    <source>
        <dbReference type="ARBA" id="ARBA00001974"/>
    </source>
</evidence>
<evidence type="ECO:0000256" key="2">
    <source>
        <dbReference type="ARBA" id="ARBA00004496"/>
    </source>
</evidence>
<evidence type="ECO:0000259" key="8">
    <source>
        <dbReference type="Pfam" id="PF01593"/>
    </source>
</evidence>
<dbReference type="Pfam" id="PF01593">
    <property type="entry name" value="Amino_oxidase"/>
    <property type="match status" value="1"/>
</dbReference>
<protein>
    <recommendedName>
        <fullName evidence="8">Amine oxidase domain-containing protein</fullName>
    </recommendedName>
</protein>
<keyword evidence="5" id="KW-0285">Flavoprotein</keyword>
<comment type="similarity">
    <text evidence="3">Belongs to the flavin monoamine oxidase family.</text>
</comment>
<dbReference type="Proteomes" id="UP000011087">
    <property type="component" value="Unassembled WGS sequence"/>
</dbReference>
<dbReference type="AlphaFoldDB" id="L1J4N2"/>
<accession>L1J4N2</accession>
<dbReference type="PaxDb" id="55529-EKX43466"/>
<dbReference type="InterPro" id="IPR050281">
    <property type="entry name" value="Flavin_monoamine_oxidase"/>
</dbReference>
<keyword evidence="4" id="KW-0963">Cytoplasm</keyword>
<dbReference type="PANTHER" id="PTHR10742">
    <property type="entry name" value="FLAVIN MONOAMINE OXIDASE"/>
    <property type="match status" value="1"/>
</dbReference>
<evidence type="ECO:0000256" key="4">
    <source>
        <dbReference type="ARBA" id="ARBA00022490"/>
    </source>
</evidence>
<feature type="domain" description="Amine oxidase" evidence="8">
    <location>
        <begin position="1"/>
        <end position="446"/>
    </location>
</feature>
<evidence type="ECO:0000256" key="7">
    <source>
        <dbReference type="ARBA" id="ARBA00023002"/>
    </source>
</evidence>
<name>L1J4N2_GUITC</name>
<dbReference type="EMBL" id="JH993010">
    <property type="protein sequence ID" value="EKX43466.1"/>
    <property type="molecule type" value="Genomic_DNA"/>
</dbReference>
<organism evidence="9">
    <name type="scientific">Guillardia theta (strain CCMP2712)</name>
    <name type="common">Cryptophyte</name>
    <dbReference type="NCBI Taxonomy" id="905079"/>
    <lineage>
        <taxon>Eukaryota</taxon>
        <taxon>Cryptophyceae</taxon>
        <taxon>Pyrenomonadales</taxon>
        <taxon>Geminigeraceae</taxon>
        <taxon>Guillardia</taxon>
    </lineage>
</organism>
<comment type="cofactor">
    <cofactor evidence="1">
        <name>FAD</name>
        <dbReference type="ChEBI" id="CHEBI:57692"/>
    </cofactor>
</comment>
<keyword evidence="7" id="KW-0560">Oxidoreductase</keyword>
<dbReference type="SUPFAM" id="SSF51905">
    <property type="entry name" value="FAD/NAD(P)-binding domain"/>
    <property type="match status" value="1"/>
</dbReference>
<evidence type="ECO:0000256" key="3">
    <source>
        <dbReference type="ARBA" id="ARBA00005995"/>
    </source>
</evidence>
<dbReference type="eggNOG" id="KOG0685">
    <property type="taxonomic scope" value="Eukaryota"/>
</dbReference>
<evidence type="ECO:0000313" key="9">
    <source>
        <dbReference type="EMBL" id="EKX43466.1"/>
    </source>
</evidence>
<reference evidence="11" key="2">
    <citation type="submission" date="2012-11" db="EMBL/GenBank/DDBJ databases">
        <authorList>
            <person name="Kuo A."/>
            <person name="Curtis B.A."/>
            <person name="Tanifuji G."/>
            <person name="Burki F."/>
            <person name="Gruber A."/>
            <person name="Irimia M."/>
            <person name="Maruyama S."/>
            <person name="Arias M.C."/>
            <person name="Ball S.G."/>
            <person name="Gile G.H."/>
            <person name="Hirakawa Y."/>
            <person name="Hopkins J.F."/>
            <person name="Rensing S.A."/>
            <person name="Schmutz J."/>
            <person name="Symeonidi A."/>
            <person name="Elias M."/>
            <person name="Eveleigh R.J."/>
            <person name="Herman E.K."/>
            <person name="Klute M.J."/>
            <person name="Nakayama T."/>
            <person name="Obornik M."/>
            <person name="Reyes-Prieto A."/>
            <person name="Armbrust E.V."/>
            <person name="Aves S.J."/>
            <person name="Beiko R.G."/>
            <person name="Coutinho P."/>
            <person name="Dacks J.B."/>
            <person name="Durnford D.G."/>
            <person name="Fast N.M."/>
            <person name="Green B.R."/>
            <person name="Grisdale C."/>
            <person name="Hempe F."/>
            <person name="Henrissat B."/>
            <person name="Hoppner M.P."/>
            <person name="Ishida K.-I."/>
            <person name="Kim E."/>
            <person name="Koreny L."/>
            <person name="Kroth P.G."/>
            <person name="Liu Y."/>
            <person name="Malik S.-B."/>
            <person name="Maier U.G."/>
            <person name="McRose D."/>
            <person name="Mock T."/>
            <person name="Neilson J.A."/>
            <person name="Onodera N.T."/>
            <person name="Poole A.M."/>
            <person name="Pritham E.J."/>
            <person name="Richards T.A."/>
            <person name="Rocap G."/>
            <person name="Roy S.W."/>
            <person name="Sarai C."/>
            <person name="Schaack S."/>
            <person name="Shirato S."/>
            <person name="Slamovits C.H."/>
            <person name="Spencer D.F."/>
            <person name="Suzuki S."/>
            <person name="Worden A.Z."/>
            <person name="Zauner S."/>
            <person name="Barry K."/>
            <person name="Bell C."/>
            <person name="Bharti A.K."/>
            <person name="Crow J.A."/>
            <person name="Grimwood J."/>
            <person name="Kramer R."/>
            <person name="Lindquist E."/>
            <person name="Lucas S."/>
            <person name="Salamov A."/>
            <person name="McFadden G.I."/>
            <person name="Lane C.E."/>
            <person name="Keeling P.J."/>
            <person name="Gray M.W."/>
            <person name="Grigoriev I.V."/>
            <person name="Archibald J.M."/>
        </authorList>
    </citation>
    <scope>NUCLEOTIDE SEQUENCE</scope>
    <source>
        <strain evidence="11">CCMP2712</strain>
    </source>
</reference>
<evidence type="ECO:0000256" key="6">
    <source>
        <dbReference type="ARBA" id="ARBA00022827"/>
    </source>
</evidence>
<dbReference type="OrthoDB" id="2019015at2759"/>
<dbReference type="InterPro" id="IPR002937">
    <property type="entry name" value="Amino_oxidase"/>
</dbReference>
<dbReference type="InterPro" id="IPR036188">
    <property type="entry name" value="FAD/NAD-bd_sf"/>
</dbReference>
<dbReference type="KEGG" id="gtt:GUITHDRAFT_110590"/>
<comment type="subcellular location">
    <subcellularLocation>
        <location evidence="2">Cytoplasm</location>
    </subcellularLocation>
</comment>
<dbReference type="GO" id="GO:0046592">
    <property type="term" value="F:polyamine oxidase activity"/>
    <property type="evidence" value="ECO:0007669"/>
    <property type="project" value="TreeGrafter"/>
</dbReference>
<dbReference type="SUPFAM" id="SSF54373">
    <property type="entry name" value="FAD-linked reductases, C-terminal domain"/>
    <property type="match status" value="1"/>
</dbReference>
<evidence type="ECO:0000313" key="10">
    <source>
        <dbReference type="EnsemblProtists" id="EKX43466"/>
    </source>
</evidence>
<gene>
    <name evidence="9" type="ORF">GUITHDRAFT_110590</name>
</gene>